<dbReference type="EMBL" id="CP091871">
    <property type="protein sequence ID" value="WEU40562.1"/>
    <property type="molecule type" value="Genomic_DNA"/>
</dbReference>
<reference evidence="2" key="2">
    <citation type="journal article" date="2022" name="Nat. Microbiol.">
        <title>A closed Candidatus Odinarchaeum chromosome exposes Asgard archaeal viruses.</title>
        <authorList>
            <person name="Tamarit D."/>
            <person name="Caceres E.F."/>
            <person name="Krupovic M."/>
            <person name="Nijland R."/>
            <person name="Eme L."/>
            <person name="Robinson N.P."/>
            <person name="Ettema T.J.G."/>
        </authorList>
    </citation>
    <scope>NUCLEOTIDE SEQUENCE</scope>
    <source>
        <strain evidence="2">LCB_4</strain>
    </source>
</reference>
<gene>
    <name evidence="2" type="ORF">OdinLCB4_001125</name>
</gene>
<reference evidence="2" key="1">
    <citation type="journal article" date="2017" name="Nature">
        <title>Asgard archaea illuminate the origin of eukaryotic cellular complexity.</title>
        <authorList>
            <person name="Zaremba-Niedzwiedzka K."/>
            <person name="Caceres E.F."/>
            <person name="Saw J.H."/>
            <person name="Backstrom D."/>
            <person name="Juzokaite L."/>
            <person name="Vancaester E."/>
            <person name="Seitz K.W."/>
            <person name="Anantharaman K."/>
            <person name="Starnawski P."/>
            <person name="Kjeldsen K.U."/>
            <person name="Scott M.B."/>
            <person name="Nunoura T."/>
            <person name="Banfield J.F."/>
            <person name="Schramm A."/>
            <person name="Baker B.J."/>
            <person name="Spang A."/>
            <person name="Ettema T.J.G."/>
        </authorList>
    </citation>
    <scope>NUCLEOTIDE SEQUENCE</scope>
    <source>
        <strain evidence="2">LCB_4</strain>
    </source>
</reference>
<protein>
    <submittedName>
        <fullName evidence="2">Uncharacterized protein</fullName>
    </submittedName>
</protein>
<sequence length="1552" mass="173698">MSKNRKTAALILLAAILVFTLPLVPFATPVLAQGAGGNLGPNNGVDTIKWAPELYPNWKYRIKLNVSEPGVANRVNEPVNIYLTFNDNQAKLNSFRVMMYNSSGWFNVTTQVWNYTLYQPSGFVKSATITFLVNMTKSQSSVYYLYYTDQAVPSIQYKSFVTCSNGSFKSPNTNIDIRYTDITAQTYRAQVAWEYGYLTDFWVNNLDLIGEYYRRTYPIEVGAITDFNNVWAQEALRLPYNDKAELVEFTSGPIFTRIALNKTTTYYTGYPTVIYRVWTFYPNYWTLDVNVKFTYTEYYLVYSRLFHNGSRTYYPSLEYEDNVIDGATITLKYYQGGQNYTKTATINSFGGTEGLQVSLTIPYWYAVYKSTFAYSCIPASGSEVNYFYYYDADSKQNPYNYGAAGWAYYGTPISTAKSWSARIVYTPHEGQSNSSFAEIDYLKIYNPLNVQKFSAEYYRDNQVYFKLVDYSNNPVADVKLQLYNVSGSQFVGNSTTNSSGVALYTKLYDYTYNLTVWYDIGGSERNIASVSSLSFTANYTRTASFKIDCSVNLARIKLLEGKFGEPLYNYTIIINSTTNSLNLTVISDDYGWHNISLPITPNSLYGITVKNPAGVLKADNISVVDIKIVTLIIVNVTEPDALTSLTIVSYSIQIYPGTNPAGRSTPSQLPVEIYWGDSLTFTVEFKNLTGNTGITDASTRNWSIYYENMTLVSAGSATHWIDGKYNFTLSSSDYGNSWGKTLYLKIEFKRIGCVTPPVLTIQVNVKAWDTSISTSPVNSAWAYWRENITILVNYYSNLTDSLLDLSYGTLFTAYVSGVDYTGYFSNYPNNNGTVTLSLNLTNQGLGVYTVIITASLTHYISKQVSLQLYIVPLPTYGSWSSTSLYMYDSGGVNFLKGAFAEDVPITVEAYSNATQNHPSEPLIGGVAIYVWEKGAGQLNEAGAGLYNGTLTLTGLTSEDEGIYTLTVIVRLENRTELEFYINLEVIQSWTTKLTLIARNPEGSIPWGNNITLTFKYECIENPRNGLTLEGAGLSFEWPTGYWYYVDKGAGLYDIILNSSAYSITGNTRDILLTKTVSMSKQYYASNISTVAIGITRIPGIVNLYVGEVKNPSEFYVIALENKTVNLDFIVYSSYSIFNNQPIKGANLIAVIKPRSGGDWNITAILPEIEPGVYRLTINSTQIQRVVNEPYYLSISIYAQKDNYIQQLSPQEFYFTLRPIKVASSIIKIEGGKIEGSLITANAGEQVILRFKVEDSDHSLSITSATVTALLQSGSQTLKSYSARHIGGGVYEFTISTTELDGSYTLILEVSAGDNYSTLTVAYTLQVIVPFPLMLLVIIAAASAVSIPLGYKGVKYYQWVKKPIQVKKILTSIDYIKKMKSFKITSPISREENIKSKLEKILLDPSYEGLRGYIAPPVTKIDSVSESSTIYSELSNRVNQLLPELSSAEKSSLIQELINLPPDERELLLKSIVEERGGKTESKLEEEFKQIESAVSKPSMDSHSKILDELSRMVSEGLITEEEKQILSLELADLPVEEQNKFLERLKSRGEGE</sequence>
<name>A0AAF0D2Q3_ODILC</name>
<keyword evidence="1" id="KW-0472">Membrane</keyword>
<evidence type="ECO:0000313" key="3">
    <source>
        <dbReference type="Proteomes" id="UP000186851"/>
    </source>
</evidence>
<evidence type="ECO:0000313" key="2">
    <source>
        <dbReference type="EMBL" id="WEU40562.1"/>
    </source>
</evidence>
<dbReference type="KEGG" id="oyw:OdinLCB4_001125"/>
<accession>A0AAF0D2Q3</accession>
<keyword evidence="1" id="KW-0812">Transmembrane</keyword>
<dbReference type="Proteomes" id="UP000186851">
    <property type="component" value="Chromosome"/>
</dbReference>
<keyword evidence="1" id="KW-1133">Transmembrane helix</keyword>
<evidence type="ECO:0000256" key="1">
    <source>
        <dbReference type="SAM" id="Phobius"/>
    </source>
</evidence>
<proteinExistence type="predicted"/>
<organism evidence="2 3">
    <name type="scientific">Odinarchaeota yellowstonii (strain LCB_4)</name>
    <dbReference type="NCBI Taxonomy" id="1841599"/>
    <lineage>
        <taxon>Archaea</taxon>
        <taxon>Promethearchaeati</taxon>
        <taxon>Candidatus Odinarchaeota</taxon>
        <taxon>Candidatus Odinarchaeia</taxon>
        <taxon>Candidatus Odinarchaeales</taxon>
        <taxon>Candidatus Odinarchaeaceae</taxon>
        <taxon>Candidatus Odinarchaeum</taxon>
    </lineage>
</organism>
<feature type="transmembrane region" description="Helical" evidence="1">
    <location>
        <begin position="1326"/>
        <end position="1350"/>
    </location>
</feature>